<keyword evidence="1" id="KW-1133">Transmembrane helix</keyword>
<dbReference type="AlphaFoldDB" id="A0A6C0AKJ0"/>
<feature type="transmembrane region" description="Helical" evidence="1">
    <location>
        <begin position="21"/>
        <end position="42"/>
    </location>
</feature>
<evidence type="ECO:0000313" key="2">
    <source>
        <dbReference type="EMBL" id="QHS79960.1"/>
    </source>
</evidence>
<organism evidence="2">
    <name type="scientific">viral metagenome</name>
    <dbReference type="NCBI Taxonomy" id="1070528"/>
    <lineage>
        <taxon>unclassified sequences</taxon>
        <taxon>metagenomes</taxon>
        <taxon>organismal metagenomes</taxon>
    </lineage>
</organism>
<evidence type="ECO:0000256" key="1">
    <source>
        <dbReference type="SAM" id="Phobius"/>
    </source>
</evidence>
<name>A0A6C0AKJ0_9ZZZZ</name>
<keyword evidence="1" id="KW-0472">Membrane</keyword>
<feature type="transmembrane region" description="Helical" evidence="1">
    <location>
        <begin position="48"/>
        <end position="66"/>
    </location>
</feature>
<sequence length="85" mass="9308">MSCPYKDLNGVPGKGFHSTRFLGLSLSDTLVTFTAFAIPSALFFNGNVWVHFAIWLVIAEIFHYAFGVQTAVMDMLGITACSRTS</sequence>
<dbReference type="EMBL" id="MN740664">
    <property type="protein sequence ID" value="QHS79960.1"/>
    <property type="molecule type" value="Genomic_DNA"/>
</dbReference>
<proteinExistence type="predicted"/>
<keyword evidence="1" id="KW-0812">Transmembrane</keyword>
<accession>A0A6C0AKJ0</accession>
<protein>
    <submittedName>
        <fullName evidence="2">Uncharacterized protein</fullName>
    </submittedName>
</protein>
<reference evidence="2" key="1">
    <citation type="journal article" date="2020" name="Nature">
        <title>Giant virus diversity and host interactions through global metagenomics.</title>
        <authorList>
            <person name="Schulz F."/>
            <person name="Roux S."/>
            <person name="Paez-Espino D."/>
            <person name="Jungbluth S."/>
            <person name="Walsh D.A."/>
            <person name="Denef V.J."/>
            <person name="McMahon K.D."/>
            <person name="Konstantinidis K.T."/>
            <person name="Eloe-Fadrosh E.A."/>
            <person name="Kyrpides N.C."/>
            <person name="Woyke T."/>
        </authorList>
    </citation>
    <scope>NUCLEOTIDE SEQUENCE</scope>
    <source>
        <strain evidence="2">GVMAG-S-1035375-24</strain>
    </source>
</reference>